<reference evidence="3" key="1">
    <citation type="submission" date="2024-05" db="EMBL/GenBank/DDBJ databases">
        <title>Planctomycetes of the genus Singulisphaera possess chitinolytic capabilities.</title>
        <authorList>
            <person name="Ivanova A."/>
        </authorList>
    </citation>
    <scope>NUCLEOTIDE SEQUENCE</scope>
    <source>
        <strain evidence="3">Ch08T</strain>
    </source>
</reference>
<organism evidence="3">
    <name type="scientific">Singulisphaera sp. Ch08</name>
    <dbReference type="NCBI Taxonomy" id="3120278"/>
    <lineage>
        <taxon>Bacteria</taxon>
        <taxon>Pseudomonadati</taxon>
        <taxon>Planctomycetota</taxon>
        <taxon>Planctomycetia</taxon>
        <taxon>Isosphaerales</taxon>
        <taxon>Isosphaeraceae</taxon>
        <taxon>Singulisphaera</taxon>
    </lineage>
</organism>
<feature type="signal peptide" evidence="1">
    <location>
        <begin position="1"/>
        <end position="28"/>
    </location>
</feature>
<evidence type="ECO:0000256" key="1">
    <source>
        <dbReference type="SAM" id="SignalP"/>
    </source>
</evidence>
<gene>
    <name evidence="3" type="ORF">V5E97_37965</name>
</gene>
<feature type="domain" description="Ice-binding protein C-terminal" evidence="2">
    <location>
        <begin position="296"/>
        <end position="318"/>
    </location>
</feature>
<dbReference type="InterPro" id="IPR013424">
    <property type="entry name" value="Ice-binding_C"/>
</dbReference>
<feature type="chain" id="PRO_5043391840" evidence="1">
    <location>
        <begin position="29"/>
        <end position="325"/>
    </location>
</feature>
<dbReference type="RefSeq" id="WP_406696791.1">
    <property type="nucleotide sequence ID" value="NZ_CP155447.1"/>
</dbReference>
<protein>
    <submittedName>
        <fullName evidence="3">PEP-CTERM sorting domain-containing protein</fullName>
    </submittedName>
</protein>
<dbReference type="AlphaFoldDB" id="A0AAU7CFU7"/>
<dbReference type="NCBIfam" id="TIGR02913">
    <property type="entry name" value="HAF_rpt"/>
    <property type="match status" value="1"/>
</dbReference>
<dbReference type="NCBIfam" id="TIGR02595">
    <property type="entry name" value="PEP_CTERM"/>
    <property type="match status" value="1"/>
</dbReference>
<dbReference type="Pfam" id="PF07589">
    <property type="entry name" value="PEP-CTERM"/>
    <property type="match status" value="1"/>
</dbReference>
<evidence type="ECO:0000313" key="3">
    <source>
        <dbReference type="EMBL" id="XBH04046.1"/>
    </source>
</evidence>
<dbReference type="InterPro" id="IPR014262">
    <property type="entry name" value="HAF_rpt"/>
</dbReference>
<evidence type="ECO:0000259" key="2">
    <source>
        <dbReference type="Pfam" id="PF07589"/>
    </source>
</evidence>
<dbReference type="EMBL" id="CP155447">
    <property type="protein sequence ID" value="XBH04046.1"/>
    <property type="molecule type" value="Genomic_DNA"/>
</dbReference>
<proteinExistence type="predicted"/>
<sequence>MSVRLAGLTRCGFSAVAAVLLAVSAAVAEPIYTVTDMGVSSDSLLTPGDSAMDVITQRRVTLDPSGKVSIETWERPGDYEGPLPDSLNPGAYGVDAVAADRAGKNAAGWGFDKERAWAGFAEIDGHATATGNLPDRTWSQALGVNEKGQVVGMSGSGSAGSAQAFLYTPEEGIKGLGQAEVGSAAYAINDSGQLVGELAKGSGPVGRAFTSFNNGPLVDLNRLIDPTLGYTMTRATDINALGQIGAFGLDSLDVMHAFLLTPTISVDADSLAAAAVGTNDTSTPPPFNIVLDTPQTVPEPSVLALFGLVTVGLAARRRIGHRRSF</sequence>
<keyword evidence="1" id="KW-0732">Signal</keyword>
<accession>A0AAU7CFU7</accession>
<name>A0AAU7CFU7_9BACT</name>